<dbReference type="Pfam" id="PF00443">
    <property type="entry name" value="UCH"/>
    <property type="match status" value="1"/>
</dbReference>
<dbReference type="InterPro" id="IPR018200">
    <property type="entry name" value="USP_CS"/>
</dbReference>
<evidence type="ECO:0000313" key="11">
    <source>
        <dbReference type="Proteomes" id="UP001195483"/>
    </source>
</evidence>
<dbReference type="Proteomes" id="UP001195483">
    <property type="component" value="Unassembled WGS sequence"/>
</dbReference>
<gene>
    <name evidence="10" type="ORF">CHS0354_023313</name>
</gene>
<name>A0AAE0W7W7_9BIVA</name>
<dbReference type="SUPFAM" id="SSF54001">
    <property type="entry name" value="Cysteine proteinases"/>
    <property type="match status" value="1"/>
</dbReference>
<comment type="caution">
    <text evidence="10">The sequence shown here is derived from an EMBL/GenBank/DDBJ whole genome shotgun (WGS) entry which is preliminary data.</text>
</comment>
<dbReference type="PROSITE" id="PS50271">
    <property type="entry name" value="ZF_UBP"/>
    <property type="match status" value="1"/>
</dbReference>
<dbReference type="InterPro" id="IPR013083">
    <property type="entry name" value="Znf_RING/FYVE/PHD"/>
</dbReference>
<dbReference type="CDD" id="cd02667">
    <property type="entry name" value="Peptidase_C19K"/>
    <property type="match status" value="1"/>
</dbReference>
<evidence type="ECO:0000256" key="5">
    <source>
        <dbReference type="ARBA" id="ARBA00022833"/>
    </source>
</evidence>
<dbReference type="GO" id="GO:0016579">
    <property type="term" value="P:protein deubiquitination"/>
    <property type="evidence" value="ECO:0007669"/>
    <property type="project" value="InterPro"/>
</dbReference>
<organism evidence="10 11">
    <name type="scientific">Potamilus streckersoni</name>
    <dbReference type="NCBI Taxonomy" id="2493646"/>
    <lineage>
        <taxon>Eukaryota</taxon>
        <taxon>Metazoa</taxon>
        <taxon>Spiralia</taxon>
        <taxon>Lophotrochozoa</taxon>
        <taxon>Mollusca</taxon>
        <taxon>Bivalvia</taxon>
        <taxon>Autobranchia</taxon>
        <taxon>Heteroconchia</taxon>
        <taxon>Palaeoheterodonta</taxon>
        <taxon>Unionida</taxon>
        <taxon>Unionoidea</taxon>
        <taxon>Unionidae</taxon>
        <taxon>Ambleminae</taxon>
        <taxon>Lampsilini</taxon>
        <taxon>Potamilus</taxon>
    </lineage>
</organism>
<feature type="region of interest" description="Disordered" evidence="7">
    <location>
        <begin position="819"/>
        <end position="843"/>
    </location>
</feature>
<feature type="domain" description="USP" evidence="8">
    <location>
        <begin position="293"/>
        <end position="1127"/>
    </location>
</feature>
<dbReference type="SUPFAM" id="SSF57850">
    <property type="entry name" value="RING/U-box"/>
    <property type="match status" value="1"/>
</dbReference>
<feature type="domain" description="UBP-type" evidence="9">
    <location>
        <begin position="104"/>
        <end position="221"/>
    </location>
</feature>
<dbReference type="Pfam" id="PF02148">
    <property type="entry name" value="zf-UBP"/>
    <property type="match status" value="1"/>
</dbReference>
<proteinExistence type="predicted"/>
<keyword evidence="5" id="KW-0862">Zinc</keyword>
<dbReference type="InterPro" id="IPR001394">
    <property type="entry name" value="Peptidase_C19_UCH"/>
</dbReference>
<dbReference type="PROSITE" id="PS00972">
    <property type="entry name" value="USP_1"/>
    <property type="match status" value="1"/>
</dbReference>
<comment type="catalytic activity">
    <reaction evidence="1">
        <text>Thiol-dependent hydrolysis of ester, thioester, amide, peptide and isopeptide bonds formed by the C-terminal Gly of ubiquitin (a 76-residue protein attached to proteins as an intracellular targeting signal).</text>
        <dbReference type="EC" id="3.4.19.12"/>
    </reaction>
</comment>
<dbReference type="PANTHER" id="PTHR21646:SF39">
    <property type="entry name" value="UBIQUITIN CARBOXYL-TERMINAL HYDROLASE 16"/>
    <property type="match status" value="1"/>
</dbReference>
<evidence type="ECO:0000259" key="8">
    <source>
        <dbReference type="PROSITE" id="PS50235"/>
    </source>
</evidence>
<dbReference type="InterPro" id="IPR028889">
    <property type="entry name" value="USP"/>
</dbReference>
<evidence type="ECO:0000256" key="3">
    <source>
        <dbReference type="ARBA" id="ARBA00022723"/>
    </source>
</evidence>
<feature type="region of interest" description="Disordered" evidence="7">
    <location>
        <begin position="591"/>
        <end position="627"/>
    </location>
</feature>
<evidence type="ECO:0000256" key="4">
    <source>
        <dbReference type="ARBA" id="ARBA00022771"/>
    </source>
</evidence>
<feature type="compositionally biased region" description="Polar residues" evidence="7">
    <location>
        <begin position="821"/>
        <end position="843"/>
    </location>
</feature>
<feature type="compositionally biased region" description="Basic and acidic residues" evidence="7">
    <location>
        <begin position="591"/>
        <end position="613"/>
    </location>
</feature>
<dbReference type="PANTHER" id="PTHR21646">
    <property type="entry name" value="UBIQUITIN CARBOXYL-TERMINAL HYDROLASE"/>
    <property type="match status" value="1"/>
</dbReference>
<keyword evidence="3" id="KW-0479">Metal-binding</keyword>
<sequence>MVFPGRLRDTVACVSNCCFQETIDDDVDDTVDDDDDYDDDMEWHVTPEPAIFQLFEPVATFSVRLFDESEFPSHFVSRRKKCTYKILKKKNDDETHSSPKTAASGCAHVRKSINFTSMKKGLRKQVFGQCEGCADEALSSMETFFMSETTTIYVCLQCGCQGCGISSPRRHASRHAKDSTSHALAINTTSWIVWCNECRGEIPVVQSKHLVKCMNHLLKLARVPNFDSLKGRNGSLTQKVKAWIGDIYTACFCKASVVVANQAAYTASVPAASFNVDSSQDTKSSSDQKVHVMGLRNVGNTCFFNAAMQNLIQTYSLENLLMERIEGGPLFLPGSDNSSTCSRDEDDYMINLPSIRISLSKARPVTMELANFLQEIKSAPQTNVVNPSDLFEEVCREAPMFRGHQQHDSHELLSHMLDIMRSEEIKRGQVAVLKYFELVVNSDPQTIDHDVRMKVKLYGRQVKHTFVDALFGGCLVSTVMCEECQYISQTLEPFLGLSLPVQEVKTKLGQQLSCCKCNHTVASIIMQLARTCSPMSSMACLYNIGLVERKNECEEEESDREAKEVINVEEEEGNREADVKEDIVAMLGDMDGKEGDREADVNEDIHPVELENKGEEEEGDREEDVKVEKKKIGLEEEGGSIHDLNKYIIIEERVCESKEDGNRMADVMQEWKKEDAEEGYNMDAKDTNVIYNLMPKLWETGDADGPNKESPIANGEMHKSKVTVPVEYMNETIAIGYLVSDDTSYEEPMELEAPASSIMLSSSSYKHLGTGEQVISDVTSGTNTSSVSETGSSGFSQDLSLNMLYQSSEESEKVKDFDVPVNSSQSHVSDDTGISTQGTGSMDLNTVGNNEIPLKAGNDEDVSISFDVQHLKPSEFEDPQQVRSRKEIWREGQRKSVLTLAPRYHSTSSECSLETCLSLFTSPELLTGNNKFGCKNCTKFKKKSNPNTEIKTVYSDASKKYLIIQPPAVLTLHFKRFEQFDIKKISKLDCHVDFPFVLDLAPYCSALCQNVKAGQKKILYSLYGVVEHKGSLKYGHYTAYVKVRPNIDTQTNFLSTHQVSVKEYLDQYTENVLKMGEKMEEEMEEDNVSEIMVPPGQWFHISDSNVSKVTEATVKHAQAYMLFYERIY</sequence>
<keyword evidence="11" id="KW-1185">Reference proteome</keyword>
<dbReference type="AlphaFoldDB" id="A0AAE0W7W7"/>
<evidence type="ECO:0000256" key="2">
    <source>
        <dbReference type="ARBA" id="ARBA00012759"/>
    </source>
</evidence>
<dbReference type="InterPro" id="IPR038765">
    <property type="entry name" value="Papain-like_cys_pep_sf"/>
</dbReference>
<reference evidence="10" key="1">
    <citation type="journal article" date="2021" name="Genome Biol. Evol.">
        <title>A High-Quality Reference Genome for a Parasitic Bivalve with Doubly Uniparental Inheritance (Bivalvia: Unionida).</title>
        <authorList>
            <person name="Smith C.H."/>
        </authorList>
    </citation>
    <scope>NUCLEOTIDE SEQUENCE</scope>
    <source>
        <strain evidence="10">CHS0354</strain>
    </source>
</reference>
<evidence type="ECO:0000256" key="7">
    <source>
        <dbReference type="SAM" id="MobiDB-lite"/>
    </source>
</evidence>
<dbReference type="PROSITE" id="PS00973">
    <property type="entry name" value="USP_2"/>
    <property type="match status" value="1"/>
</dbReference>
<dbReference type="Gene3D" id="3.30.40.10">
    <property type="entry name" value="Zinc/RING finger domain, C3HC4 (zinc finger)"/>
    <property type="match status" value="1"/>
</dbReference>
<accession>A0AAE0W7W7</accession>
<dbReference type="GO" id="GO:0004843">
    <property type="term" value="F:cysteine-type deubiquitinase activity"/>
    <property type="evidence" value="ECO:0007669"/>
    <property type="project" value="UniProtKB-EC"/>
</dbReference>
<dbReference type="InterPro" id="IPR001607">
    <property type="entry name" value="Znf_UBP"/>
</dbReference>
<dbReference type="PROSITE" id="PS50235">
    <property type="entry name" value="USP_3"/>
    <property type="match status" value="1"/>
</dbReference>
<keyword evidence="4 6" id="KW-0863">Zinc-finger</keyword>
<dbReference type="InterPro" id="IPR050185">
    <property type="entry name" value="Ub_carboxyl-term_hydrolase"/>
</dbReference>
<evidence type="ECO:0000256" key="6">
    <source>
        <dbReference type="PROSITE-ProRule" id="PRU00502"/>
    </source>
</evidence>
<dbReference type="EC" id="3.4.19.12" evidence="2"/>
<protein>
    <recommendedName>
        <fullName evidence="2">ubiquitinyl hydrolase 1</fullName>
        <ecNumber evidence="2">3.4.19.12</ecNumber>
    </recommendedName>
</protein>
<reference evidence="10" key="3">
    <citation type="submission" date="2023-05" db="EMBL/GenBank/DDBJ databases">
        <authorList>
            <person name="Smith C.H."/>
        </authorList>
    </citation>
    <scope>NUCLEOTIDE SEQUENCE</scope>
    <source>
        <strain evidence="10">CHS0354</strain>
        <tissue evidence="10">Mantle</tissue>
    </source>
</reference>
<dbReference type="GO" id="GO:0008270">
    <property type="term" value="F:zinc ion binding"/>
    <property type="evidence" value="ECO:0007669"/>
    <property type="project" value="UniProtKB-KW"/>
</dbReference>
<evidence type="ECO:0000313" key="10">
    <source>
        <dbReference type="EMBL" id="KAK3603707.1"/>
    </source>
</evidence>
<dbReference type="EMBL" id="JAEAOA010001410">
    <property type="protein sequence ID" value="KAK3603707.1"/>
    <property type="molecule type" value="Genomic_DNA"/>
</dbReference>
<reference evidence="10" key="2">
    <citation type="journal article" date="2021" name="Genome Biol. Evol.">
        <title>Developing a high-quality reference genome for a parasitic bivalve with doubly uniparental inheritance (Bivalvia: Unionida).</title>
        <authorList>
            <person name="Smith C.H."/>
        </authorList>
    </citation>
    <scope>NUCLEOTIDE SEQUENCE</scope>
    <source>
        <strain evidence="10">CHS0354</strain>
        <tissue evidence="10">Mantle</tissue>
    </source>
</reference>
<evidence type="ECO:0000259" key="9">
    <source>
        <dbReference type="PROSITE" id="PS50271"/>
    </source>
</evidence>
<evidence type="ECO:0000256" key="1">
    <source>
        <dbReference type="ARBA" id="ARBA00000707"/>
    </source>
</evidence>
<dbReference type="Gene3D" id="3.90.70.10">
    <property type="entry name" value="Cysteine proteinases"/>
    <property type="match status" value="2"/>
</dbReference>